<organism evidence="3">
    <name type="scientific">Albugo laibachii Nc14</name>
    <dbReference type="NCBI Taxonomy" id="890382"/>
    <lineage>
        <taxon>Eukaryota</taxon>
        <taxon>Sar</taxon>
        <taxon>Stramenopiles</taxon>
        <taxon>Oomycota</taxon>
        <taxon>Peronosporomycetes</taxon>
        <taxon>Albuginales</taxon>
        <taxon>Albuginaceae</taxon>
        <taxon>Albugo</taxon>
    </lineage>
</organism>
<accession>F0W2B0</accession>
<name>F0W2B0_9STRA</name>
<reference evidence="3" key="1">
    <citation type="journal article" date="2011" name="PLoS Biol.">
        <title>Gene gain and loss during evolution of obligate parasitism in the white rust pathogen of Arabidopsis thaliana.</title>
        <authorList>
            <person name="Kemen E."/>
            <person name="Gardiner A."/>
            <person name="Schultz-Larsen T."/>
            <person name="Kemen A.C."/>
            <person name="Balmuth A.L."/>
            <person name="Robert-Seilaniantz A."/>
            <person name="Bailey K."/>
            <person name="Holub E."/>
            <person name="Studholme D.J."/>
            <person name="Maclean D."/>
            <person name="Jones J.D."/>
        </authorList>
    </citation>
    <scope>NUCLEOTIDE SEQUENCE</scope>
</reference>
<evidence type="ECO:0000256" key="1">
    <source>
        <dbReference type="ARBA" id="ARBA00007692"/>
    </source>
</evidence>
<dbReference type="Pfam" id="PF02536">
    <property type="entry name" value="mTERF"/>
    <property type="match status" value="1"/>
</dbReference>
<dbReference type="InterPro" id="IPR003690">
    <property type="entry name" value="MTERF"/>
</dbReference>
<evidence type="ECO:0000313" key="3">
    <source>
        <dbReference type="EMBL" id="CCA15195.1"/>
    </source>
</evidence>
<dbReference type="AlphaFoldDB" id="F0W2B0"/>
<reference evidence="3" key="2">
    <citation type="submission" date="2011-02" db="EMBL/GenBank/DDBJ databases">
        <authorList>
            <person name="MacLean D."/>
        </authorList>
    </citation>
    <scope>NUCLEOTIDE SEQUENCE</scope>
</reference>
<evidence type="ECO:0000256" key="2">
    <source>
        <dbReference type="ARBA" id="ARBA00022946"/>
    </source>
</evidence>
<dbReference type="Gene3D" id="1.25.70.10">
    <property type="entry name" value="Transcription termination factor 3, mitochondrial"/>
    <property type="match status" value="1"/>
</dbReference>
<dbReference type="InterPro" id="IPR038538">
    <property type="entry name" value="MTERF_sf"/>
</dbReference>
<comment type="similarity">
    <text evidence="1">Belongs to the mTERF family.</text>
</comment>
<dbReference type="SMART" id="SM00733">
    <property type="entry name" value="Mterf"/>
    <property type="match status" value="1"/>
</dbReference>
<gene>
    <name evidence="3" type="primary">AlNc14C9G1160</name>
    <name evidence="3" type="ORF">ALNC14_013380</name>
</gene>
<proteinExistence type="inferred from homology"/>
<dbReference type="HOGENOM" id="CLU_1565726_0_0_1"/>
<keyword evidence="2" id="KW-0809">Transit peptide</keyword>
<dbReference type="GO" id="GO:0003676">
    <property type="term" value="F:nucleic acid binding"/>
    <property type="evidence" value="ECO:0007669"/>
    <property type="project" value="InterPro"/>
</dbReference>
<sequence length="171" mass="19882">MLVHNFVRQWCHRLNPRTHYLGPLCKADRTTIPSVDLRLLVSFYGVVNSPQFTTTLKPQEQAQRSWVNNTYNTPLQILIHRIGFTREEAQKCIFSSQALRSYEPKDILEKISFMDHIGMTNGMMKKAIQKCPKVLGCSIETLRRLVDWFTDLGVSPKKVLFIHKAMYLRSN</sequence>
<protein>
    <submittedName>
        <fullName evidence="3">AlNc14C9G1160 protein</fullName>
    </submittedName>
</protein>
<dbReference type="EMBL" id="FR824054">
    <property type="protein sequence ID" value="CCA15195.1"/>
    <property type="molecule type" value="Genomic_DNA"/>
</dbReference>